<evidence type="ECO:0000256" key="2">
    <source>
        <dbReference type="ARBA" id="ARBA00023002"/>
    </source>
</evidence>
<keyword evidence="5" id="KW-1185">Reference proteome</keyword>
<gene>
    <name evidence="4" type="ORF">IW261DRAFT_1497004</name>
</gene>
<dbReference type="Pfam" id="PF01565">
    <property type="entry name" value="FAD_binding_4"/>
    <property type="match status" value="1"/>
</dbReference>
<sequence>MPSEMINDDIYGFIRPCFYTDTHPCVEKHETWQYEVGLADPSCPSHMFSGRLLILFVLFSWPVCTATDWLDLAHSLDGRLYRALPFASSCFSTVNGAPSTPNVTECTEIQDTYANATVRSEHFSAYMMPQWEICQKTSERCLLDPSNTSNPAAFGDSDCLQGSIPPHYIDVQNAEDVQKAFEFSKATGVRLSIKASGHDYKGRSSLRGSLSLWTRNLGGLKYSADFVPDGGNKSYRAITMGAGVPFKDVYAFSDTNNVTIIGAYHQTVAPSGGWVMGGGHSVLTPVYGLGVDRVLQFKIVTPDGELRVANEFQHPDLFWALRGGGGSTFGVVLESSMLVEPRMSLVVAAISFPQTAENGVPFLKLLVDNMYRWGTEGWGGHMRSNGIINVNPLLTLEEAQISVQTIIDYALVQNGTAIVEELPSWLAFFTKYVLAAEAGVGVETTLGSRLIPAEKFATDSGKAGLLDILTRMVQQFSINPYIVVGTPFLYNHTEGSTSVTPAWRNALWHMSSSRTFSWNSTAEDMRTQYDFVSTVTQWLRDFSPDSGVYLNEGDVYEPNHEEAFWGVNYARLVQIKEKYDPLHLLDCWMCVGWNGPLDGRYSCYL</sequence>
<dbReference type="PANTHER" id="PTHR13878">
    <property type="entry name" value="GULONOLACTONE OXIDASE"/>
    <property type="match status" value="1"/>
</dbReference>
<protein>
    <submittedName>
        <fullName evidence="4">FAD-binding domain-containing protein</fullName>
    </submittedName>
</protein>
<dbReference type="InterPro" id="IPR050432">
    <property type="entry name" value="FAD-linked_Oxidoreductases_BP"/>
</dbReference>
<feature type="domain" description="FAD-binding PCMH-type" evidence="3">
    <location>
        <begin position="161"/>
        <end position="342"/>
    </location>
</feature>
<dbReference type="PANTHER" id="PTHR13878:SF91">
    <property type="entry name" value="FAD BINDING DOMAIN PROTEIN (AFU_ORTHOLOGUE AFUA_6G12070)-RELATED"/>
    <property type="match status" value="1"/>
</dbReference>
<dbReference type="InterPro" id="IPR006094">
    <property type="entry name" value="Oxid_FAD_bind_N"/>
</dbReference>
<dbReference type="Gene3D" id="3.40.462.20">
    <property type="match status" value="1"/>
</dbReference>
<dbReference type="InterPro" id="IPR016169">
    <property type="entry name" value="FAD-bd_PCMH_sub2"/>
</dbReference>
<organism evidence="4 5">
    <name type="scientific">Armillaria novae-zelandiae</name>
    <dbReference type="NCBI Taxonomy" id="153914"/>
    <lineage>
        <taxon>Eukaryota</taxon>
        <taxon>Fungi</taxon>
        <taxon>Dikarya</taxon>
        <taxon>Basidiomycota</taxon>
        <taxon>Agaricomycotina</taxon>
        <taxon>Agaricomycetes</taxon>
        <taxon>Agaricomycetidae</taxon>
        <taxon>Agaricales</taxon>
        <taxon>Marasmiineae</taxon>
        <taxon>Physalacriaceae</taxon>
        <taxon>Armillaria</taxon>
    </lineage>
</organism>
<dbReference type="Gene3D" id="3.30.465.10">
    <property type="match status" value="2"/>
</dbReference>
<dbReference type="PROSITE" id="PS51387">
    <property type="entry name" value="FAD_PCMH"/>
    <property type="match status" value="1"/>
</dbReference>
<dbReference type="EMBL" id="JAUEPR010000025">
    <property type="protein sequence ID" value="KAK0474772.1"/>
    <property type="molecule type" value="Genomic_DNA"/>
</dbReference>
<dbReference type="Pfam" id="PF08031">
    <property type="entry name" value="BBE"/>
    <property type="match status" value="1"/>
</dbReference>
<keyword evidence="2" id="KW-0560">Oxidoreductase</keyword>
<dbReference type="InterPro" id="IPR016166">
    <property type="entry name" value="FAD-bd_PCMH"/>
</dbReference>
<dbReference type="GO" id="GO:0016491">
    <property type="term" value="F:oxidoreductase activity"/>
    <property type="evidence" value="ECO:0007669"/>
    <property type="project" value="UniProtKB-KW"/>
</dbReference>
<accession>A0AA39NZJ4</accession>
<comment type="caution">
    <text evidence="4">The sequence shown here is derived from an EMBL/GenBank/DDBJ whole genome shotgun (WGS) entry which is preliminary data.</text>
</comment>
<dbReference type="InterPro" id="IPR012951">
    <property type="entry name" value="BBE"/>
</dbReference>
<dbReference type="SUPFAM" id="SSF56176">
    <property type="entry name" value="FAD-binding/transporter-associated domain-like"/>
    <property type="match status" value="1"/>
</dbReference>
<dbReference type="Proteomes" id="UP001175227">
    <property type="component" value="Unassembled WGS sequence"/>
</dbReference>
<proteinExistence type="inferred from homology"/>
<dbReference type="AlphaFoldDB" id="A0AA39NZJ4"/>
<dbReference type="GO" id="GO:0071949">
    <property type="term" value="F:FAD binding"/>
    <property type="evidence" value="ECO:0007669"/>
    <property type="project" value="InterPro"/>
</dbReference>
<dbReference type="InterPro" id="IPR036318">
    <property type="entry name" value="FAD-bd_PCMH-like_sf"/>
</dbReference>
<reference evidence="4" key="1">
    <citation type="submission" date="2023-06" db="EMBL/GenBank/DDBJ databases">
        <authorList>
            <consortium name="Lawrence Berkeley National Laboratory"/>
            <person name="Ahrendt S."/>
            <person name="Sahu N."/>
            <person name="Indic B."/>
            <person name="Wong-Bajracharya J."/>
            <person name="Merenyi Z."/>
            <person name="Ke H.-M."/>
            <person name="Monk M."/>
            <person name="Kocsube S."/>
            <person name="Drula E."/>
            <person name="Lipzen A."/>
            <person name="Balint B."/>
            <person name="Henrissat B."/>
            <person name="Andreopoulos B."/>
            <person name="Martin F.M."/>
            <person name="Harder C.B."/>
            <person name="Rigling D."/>
            <person name="Ford K.L."/>
            <person name="Foster G.D."/>
            <person name="Pangilinan J."/>
            <person name="Papanicolaou A."/>
            <person name="Barry K."/>
            <person name="LaButti K."/>
            <person name="Viragh M."/>
            <person name="Koriabine M."/>
            <person name="Yan M."/>
            <person name="Riley R."/>
            <person name="Champramary S."/>
            <person name="Plett K.L."/>
            <person name="Tsai I.J."/>
            <person name="Slot J."/>
            <person name="Sipos G."/>
            <person name="Plett J."/>
            <person name="Nagy L.G."/>
            <person name="Grigoriev I.V."/>
        </authorList>
    </citation>
    <scope>NUCLEOTIDE SEQUENCE</scope>
    <source>
        <strain evidence="4">ICMP 16352</strain>
    </source>
</reference>
<evidence type="ECO:0000256" key="1">
    <source>
        <dbReference type="ARBA" id="ARBA00005466"/>
    </source>
</evidence>
<evidence type="ECO:0000313" key="4">
    <source>
        <dbReference type="EMBL" id="KAK0474772.1"/>
    </source>
</evidence>
<name>A0AA39NZJ4_9AGAR</name>
<comment type="similarity">
    <text evidence="1">Belongs to the oxygen-dependent FAD-linked oxidoreductase family.</text>
</comment>
<evidence type="ECO:0000313" key="5">
    <source>
        <dbReference type="Proteomes" id="UP001175227"/>
    </source>
</evidence>
<evidence type="ECO:0000259" key="3">
    <source>
        <dbReference type="PROSITE" id="PS51387"/>
    </source>
</evidence>